<dbReference type="InterPro" id="IPR019587">
    <property type="entry name" value="Polyketide_cyclase/dehydratase"/>
</dbReference>
<keyword evidence="2" id="KW-1185">Reference proteome</keyword>
<feature type="non-terminal residue" evidence="1">
    <location>
        <position position="1"/>
    </location>
</feature>
<reference evidence="1 2" key="1">
    <citation type="submission" date="2014-04" db="EMBL/GenBank/DDBJ databases">
        <authorList>
            <consortium name="DOE Joint Genome Institute"/>
            <person name="Kuo A."/>
            <person name="Tarkka M."/>
            <person name="Buscot F."/>
            <person name="Kohler A."/>
            <person name="Nagy L.G."/>
            <person name="Floudas D."/>
            <person name="Copeland A."/>
            <person name="Barry K.W."/>
            <person name="Cichocki N."/>
            <person name="Veneault-Fourrey C."/>
            <person name="LaButti K."/>
            <person name="Lindquist E.A."/>
            <person name="Lipzen A."/>
            <person name="Lundell T."/>
            <person name="Morin E."/>
            <person name="Murat C."/>
            <person name="Sun H."/>
            <person name="Tunlid A."/>
            <person name="Henrissat B."/>
            <person name="Grigoriev I.V."/>
            <person name="Hibbett D.S."/>
            <person name="Martin F."/>
            <person name="Nordberg H.P."/>
            <person name="Cantor M.N."/>
            <person name="Hua S.X."/>
        </authorList>
    </citation>
    <scope>NUCLEOTIDE SEQUENCE [LARGE SCALE GENOMIC DNA]</scope>
    <source>
        <strain evidence="1 2">F 1598</strain>
    </source>
</reference>
<reference evidence="2" key="2">
    <citation type="submission" date="2015-01" db="EMBL/GenBank/DDBJ databases">
        <title>Evolutionary Origins and Diversification of the Mycorrhizal Mutualists.</title>
        <authorList>
            <consortium name="DOE Joint Genome Institute"/>
            <consortium name="Mycorrhizal Genomics Consortium"/>
            <person name="Kohler A."/>
            <person name="Kuo A."/>
            <person name="Nagy L.G."/>
            <person name="Floudas D."/>
            <person name="Copeland A."/>
            <person name="Barry K.W."/>
            <person name="Cichocki N."/>
            <person name="Veneault-Fourrey C."/>
            <person name="LaButti K."/>
            <person name="Lindquist E.A."/>
            <person name="Lipzen A."/>
            <person name="Lundell T."/>
            <person name="Morin E."/>
            <person name="Murat C."/>
            <person name="Riley R."/>
            <person name="Ohm R."/>
            <person name="Sun H."/>
            <person name="Tunlid A."/>
            <person name="Henrissat B."/>
            <person name="Grigoriev I.V."/>
            <person name="Hibbett D.S."/>
            <person name="Martin F."/>
        </authorList>
    </citation>
    <scope>NUCLEOTIDE SEQUENCE [LARGE SCALE GENOMIC DNA]</scope>
    <source>
        <strain evidence="2">F 1598</strain>
    </source>
</reference>
<dbReference type="SUPFAM" id="SSF55961">
    <property type="entry name" value="Bet v1-like"/>
    <property type="match status" value="1"/>
</dbReference>
<dbReference type="EMBL" id="KN833005">
    <property type="protein sequence ID" value="KIM80131.1"/>
    <property type="molecule type" value="Genomic_DNA"/>
</dbReference>
<sequence length="96" mass="10584">TNLPSVPPGVFNASTRIEIDAPIETVWVTLLDFPSYPNWNPFVTNALFVPLANQTPVEHDRLIINSQIPPLTPPVTNSTLSNPLHAQTSFESITHI</sequence>
<gene>
    <name evidence="1" type="ORF">PILCRDRAFT_44247</name>
</gene>
<proteinExistence type="predicted"/>
<evidence type="ECO:0000313" key="1">
    <source>
        <dbReference type="EMBL" id="KIM80131.1"/>
    </source>
</evidence>
<dbReference type="Pfam" id="PF10604">
    <property type="entry name" value="Polyketide_cyc2"/>
    <property type="match status" value="1"/>
</dbReference>
<dbReference type="InParanoid" id="A0A0C3FKX0"/>
<dbReference type="OrthoDB" id="509124at2759"/>
<evidence type="ECO:0000313" key="2">
    <source>
        <dbReference type="Proteomes" id="UP000054166"/>
    </source>
</evidence>
<protein>
    <recommendedName>
        <fullName evidence="3">Coenzyme Q-binding protein COQ10 START domain-containing protein</fullName>
    </recommendedName>
</protein>
<organism evidence="1 2">
    <name type="scientific">Piloderma croceum (strain F 1598)</name>
    <dbReference type="NCBI Taxonomy" id="765440"/>
    <lineage>
        <taxon>Eukaryota</taxon>
        <taxon>Fungi</taxon>
        <taxon>Dikarya</taxon>
        <taxon>Basidiomycota</taxon>
        <taxon>Agaricomycotina</taxon>
        <taxon>Agaricomycetes</taxon>
        <taxon>Agaricomycetidae</taxon>
        <taxon>Atheliales</taxon>
        <taxon>Atheliaceae</taxon>
        <taxon>Piloderma</taxon>
    </lineage>
</organism>
<evidence type="ECO:0008006" key="3">
    <source>
        <dbReference type="Google" id="ProtNLM"/>
    </source>
</evidence>
<feature type="non-terminal residue" evidence="1">
    <location>
        <position position="96"/>
    </location>
</feature>
<name>A0A0C3FKX0_PILCF</name>
<accession>A0A0C3FKX0</accession>
<dbReference type="Gene3D" id="3.30.530.20">
    <property type="match status" value="1"/>
</dbReference>
<dbReference type="AlphaFoldDB" id="A0A0C3FKX0"/>
<dbReference type="InterPro" id="IPR023393">
    <property type="entry name" value="START-like_dom_sf"/>
</dbReference>
<dbReference type="HOGENOM" id="CLU_156294_0_0_1"/>
<dbReference type="Proteomes" id="UP000054166">
    <property type="component" value="Unassembled WGS sequence"/>
</dbReference>